<evidence type="ECO:0000313" key="1">
    <source>
        <dbReference type="EMBL" id="CAH2005378.1"/>
    </source>
</evidence>
<dbReference type="OrthoDB" id="6019958at2759"/>
<dbReference type="GO" id="GO:0005761">
    <property type="term" value="C:mitochondrial ribosome"/>
    <property type="evidence" value="ECO:0007669"/>
    <property type="project" value="InterPro"/>
</dbReference>
<gene>
    <name evidence="1" type="ORF">ACAOBT_LOCUS28512</name>
</gene>
<protein>
    <recommendedName>
        <fullName evidence="3">Ribosomal protein 63, mitochondrial</fullName>
    </recommendedName>
</protein>
<dbReference type="GO" id="GO:0032543">
    <property type="term" value="P:mitochondrial translation"/>
    <property type="evidence" value="ECO:0007669"/>
    <property type="project" value="TreeGrafter"/>
</dbReference>
<dbReference type="EMBL" id="CAKOFQ010007637">
    <property type="protein sequence ID" value="CAH2005378.1"/>
    <property type="molecule type" value="Genomic_DNA"/>
</dbReference>
<name>A0A9P0PZY4_ACAOB</name>
<keyword evidence="2" id="KW-1185">Reference proteome</keyword>
<reference evidence="1" key="1">
    <citation type="submission" date="2022-03" db="EMBL/GenBank/DDBJ databases">
        <authorList>
            <person name="Sayadi A."/>
        </authorList>
    </citation>
    <scope>NUCLEOTIDE SEQUENCE</scope>
</reference>
<dbReference type="AlphaFoldDB" id="A0A9P0PZY4"/>
<dbReference type="Proteomes" id="UP001152888">
    <property type="component" value="Unassembled WGS sequence"/>
</dbReference>
<evidence type="ECO:0008006" key="3">
    <source>
        <dbReference type="Google" id="ProtNLM"/>
    </source>
</evidence>
<evidence type="ECO:0000313" key="2">
    <source>
        <dbReference type="Proteomes" id="UP001152888"/>
    </source>
</evidence>
<sequence>MRLFQALFRRKHLPNGNIYTGKHRIVREPTIKDLQNLRNHFEIEERNMFLLRHPYLTPEQSSGHARALGKIEANTIKTLTRPKPYKDHVTIESRLAHLRVNEAWD</sequence>
<dbReference type="GO" id="GO:0003735">
    <property type="term" value="F:structural constituent of ribosome"/>
    <property type="evidence" value="ECO:0007669"/>
    <property type="project" value="TreeGrafter"/>
</dbReference>
<dbReference type="InterPro" id="IPR016576">
    <property type="entry name" value="Ribosomal_mL63"/>
</dbReference>
<comment type="caution">
    <text evidence="1">The sequence shown here is derived from an EMBL/GenBank/DDBJ whole genome shotgun (WGS) entry which is preliminary data.</text>
</comment>
<dbReference type="PANTHER" id="PTHR14520:SF4">
    <property type="entry name" value="LARGE RIBOSOMAL SUBUNIT PROTEIN ML63"/>
    <property type="match status" value="1"/>
</dbReference>
<accession>A0A9P0PZY4</accession>
<dbReference type="PANTHER" id="PTHR14520">
    <property type="entry name" value="MITOCHONDRIAL RIBOSOMAL PROTEIN 63"/>
    <property type="match status" value="1"/>
</dbReference>
<organism evidence="1 2">
    <name type="scientific">Acanthoscelides obtectus</name>
    <name type="common">Bean weevil</name>
    <name type="synonym">Bruchus obtectus</name>
    <dbReference type="NCBI Taxonomy" id="200917"/>
    <lineage>
        <taxon>Eukaryota</taxon>
        <taxon>Metazoa</taxon>
        <taxon>Ecdysozoa</taxon>
        <taxon>Arthropoda</taxon>
        <taxon>Hexapoda</taxon>
        <taxon>Insecta</taxon>
        <taxon>Pterygota</taxon>
        <taxon>Neoptera</taxon>
        <taxon>Endopterygota</taxon>
        <taxon>Coleoptera</taxon>
        <taxon>Polyphaga</taxon>
        <taxon>Cucujiformia</taxon>
        <taxon>Chrysomeloidea</taxon>
        <taxon>Chrysomelidae</taxon>
        <taxon>Bruchinae</taxon>
        <taxon>Bruchini</taxon>
        <taxon>Acanthoscelides</taxon>
    </lineage>
</organism>
<proteinExistence type="predicted"/>
<dbReference type="Pfam" id="PF14978">
    <property type="entry name" value="MRP-63"/>
    <property type="match status" value="1"/>
</dbReference>